<comment type="caution">
    <text evidence="2">The sequence shown here is derived from an EMBL/GenBank/DDBJ whole genome shotgun (WGS) entry which is preliminary data.</text>
</comment>
<accession>A0A9N9CQ05</accession>
<keyword evidence="3" id="KW-1185">Reference proteome</keyword>
<dbReference type="InterPro" id="IPR011856">
    <property type="entry name" value="tRNA_endonuc-like_dom_sf"/>
</dbReference>
<evidence type="ECO:0000259" key="1">
    <source>
        <dbReference type="Pfam" id="PF04471"/>
    </source>
</evidence>
<dbReference type="Proteomes" id="UP000789572">
    <property type="component" value="Unassembled WGS sequence"/>
</dbReference>
<reference evidence="2" key="1">
    <citation type="submission" date="2021-06" db="EMBL/GenBank/DDBJ databases">
        <authorList>
            <person name="Kallberg Y."/>
            <person name="Tangrot J."/>
            <person name="Rosling A."/>
        </authorList>
    </citation>
    <scope>NUCLEOTIDE SEQUENCE</scope>
    <source>
        <strain evidence="2">IA702</strain>
    </source>
</reference>
<dbReference type="GO" id="GO:0009307">
    <property type="term" value="P:DNA restriction-modification system"/>
    <property type="evidence" value="ECO:0007669"/>
    <property type="project" value="InterPro"/>
</dbReference>
<feature type="domain" description="Restriction endonuclease type IV Mrr" evidence="1">
    <location>
        <begin position="2"/>
        <end position="47"/>
    </location>
</feature>
<gene>
    <name evidence="2" type="ORF">POCULU_LOCUS7970</name>
</gene>
<dbReference type="GO" id="GO:0003677">
    <property type="term" value="F:DNA binding"/>
    <property type="evidence" value="ECO:0007669"/>
    <property type="project" value="InterPro"/>
</dbReference>
<dbReference type="GO" id="GO:0006302">
    <property type="term" value="P:double-strand break repair"/>
    <property type="evidence" value="ECO:0007669"/>
    <property type="project" value="UniProtKB-ARBA"/>
</dbReference>
<proteinExistence type="predicted"/>
<organism evidence="2 3">
    <name type="scientific">Paraglomus occultum</name>
    <dbReference type="NCBI Taxonomy" id="144539"/>
    <lineage>
        <taxon>Eukaryota</taxon>
        <taxon>Fungi</taxon>
        <taxon>Fungi incertae sedis</taxon>
        <taxon>Mucoromycota</taxon>
        <taxon>Glomeromycotina</taxon>
        <taxon>Glomeromycetes</taxon>
        <taxon>Paraglomerales</taxon>
        <taxon>Paraglomeraceae</taxon>
        <taxon>Paraglomus</taxon>
    </lineage>
</organism>
<dbReference type="InterPro" id="IPR007560">
    <property type="entry name" value="Restrct_endonuc_IV_Mrr"/>
</dbReference>
<name>A0A9N9CQ05_9GLOM</name>
<sequence>MKSGDGGVDLIVYHRNGTIFVQCKNYVTTVDRRPVQALDGFISRRRVHCSGRVGGIVVAHRNRIEEDKFDPAAVTEATICRNLMKLSYANTIVEDIEELMSMAERKEGFTQWI</sequence>
<dbReference type="Pfam" id="PF04471">
    <property type="entry name" value="Mrr_cat"/>
    <property type="match status" value="1"/>
</dbReference>
<evidence type="ECO:0000313" key="3">
    <source>
        <dbReference type="Proteomes" id="UP000789572"/>
    </source>
</evidence>
<evidence type="ECO:0000313" key="2">
    <source>
        <dbReference type="EMBL" id="CAG8611495.1"/>
    </source>
</evidence>
<dbReference type="GO" id="GO:0004519">
    <property type="term" value="F:endonuclease activity"/>
    <property type="evidence" value="ECO:0007669"/>
    <property type="project" value="InterPro"/>
</dbReference>
<dbReference type="AlphaFoldDB" id="A0A9N9CQ05"/>
<protein>
    <submittedName>
        <fullName evidence="2">4133_t:CDS:1</fullName>
    </submittedName>
</protein>
<dbReference type="SUPFAM" id="SSF52980">
    <property type="entry name" value="Restriction endonuclease-like"/>
    <property type="match status" value="1"/>
</dbReference>
<dbReference type="InterPro" id="IPR011335">
    <property type="entry name" value="Restrct_endonuc-II-like"/>
</dbReference>
<dbReference type="EMBL" id="CAJVPJ010002043">
    <property type="protein sequence ID" value="CAG8611495.1"/>
    <property type="molecule type" value="Genomic_DNA"/>
</dbReference>
<dbReference type="Gene3D" id="3.40.1350.10">
    <property type="match status" value="1"/>
</dbReference>